<evidence type="ECO:0000313" key="2">
    <source>
        <dbReference type="EMBL" id="KAJ7692194.1"/>
    </source>
</evidence>
<feature type="region of interest" description="Disordered" evidence="1">
    <location>
        <begin position="123"/>
        <end position="204"/>
    </location>
</feature>
<keyword evidence="3" id="KW-1185">Reference proteome</keyword>
<feature type="compositionally biased region" description="Basic residues" evidence="1">
    <location>
        <begin position="123"/>
        <end position="132"/>
    </location>
</feature>
<sequence>MGTRTRLNRTLRTRSGFYQCLRRGAAAARADFLRPAPPLLRAPIVRVWPGIARLRVLRLRRVRDLSPVRGLPGLLAFPARGGEEAPKAQTHAEPVVSRFPGLVTRRSGTHAAAAATAYARSSHRLRSFPRSKRGWDGRDAGVGARRRGRERGRGTPRSGARRIPRSVVPRRGVDAERRRASPHSSFGKTEEGGKERKLEATSRHEHAAAAAAYVPSLEAKEEATLSVLVLPCY</sequence>
<reference evidence="2" key="1">
    <citation type="submission" date="2023-03" db="EMBL/GenBank/DDBJ databases">
        <title>Massive genome expansion in bonnet fungi (Mycena s.s.) driven by repeated elements and novel gene families across ecological guilds.</title>
        <authorList>
            <consortium name="Lawrence Berkeley National Laboratory"/>
            <person name="Harder C.B."/>
            <person name="Miyauchi S."/>
            <person name="Viragh M."/>
            <person name="Kuo A."/>
            <person name="Thoen E."/>
            <person name="Andreopoulos B."/>
            <person name="Lu D."/>
            <person name="Skrede I."/>
            <person name="Drula E."/>
            <person name="Henrissat B."/>
            <person name="Morin E."/>
            <person name="Kohler A."/>
            <person name="Barry K."/>
            <person name="LaButti K."/>
            <person name="Morin E."/>
            <person name="Salamov A."/>
            <person name="Lipzen A."/>
            <person name="Mereny Z."/>
            <person name="Hegedus B."/>
            <person name="Baldrian P."/>
            <person name="Stursova M."/>
            <person name="Weitz H."/>
            <person name="Taylor A."/>
            <person name="Grigoriev I.V."/>
            <person name="Nagy L.G."/>
            <person name="Martin F."/>
            <person name="Kauserud H."/>
        </authorList>
    </citation>
    <scope>NUCLEOTIDE SEQUENCE</scope>
    <source>
        <strain evidence="2">CBHHK067</strain>
    </source>
</reference>
<dbReference type="EMBL" id="JARKIE010000053">
    <property type="protein sequence ID" value="KAJ7692194.1"/>
    <property type="molecule type" value="Genomic_DNA"/>
</dbReference>
<feature type="compositionally biased region" description="Basic and acidic residues" evidence="1">
    <location>
        <begin position="188"/>
        <end position="204"/>
    </location>
</feature>
<dbReference type="Proteomes" id="UP001221757">
    <property type="component" value="Unassembled WGS sequence"/>
</dbReference>
<gene>
    <name evidence="2" type="ORF">B0H17DRAFT_1061566</name>
</gene>
<comment type="caution">
    <text evidence="2">The sequence shown here is derived from an EMBL/GenBank/DDBJ whole genome shotgun (WGS) entry which is preliminary data.</text>
</comment>
<evidence type="ECO:0000256" key="1">
    <source>
        <dbReference type="SAM" id="MobiDB-lite"/>
    </source>
</evidence>
<evidence type="ECO:0000313" key="3">
    <source>
        <dbReference type="Proteomes" id="UP001221757"/>
    </source>
</evidence>
<name>A0AAD7DLB0_MYCRO</name>
<proteinExistence type="predicted"/>
<accession>A0AAD7DLB0</accession>
<dbReference type="AlphaFoldDB" id="A0AAD7DLB0"/>
<protein>
    <submittedName>
        <fullName evidence="2">Uncharacterized protein</fullName>
    </submittedName>
</protein>
<organism evidence="2 3">
    <name type="scientific">Mycena rosella</name>
    <name type="common">Pink bonnet</name>
    <name type="synonym">Agaricus rosellus</name>
    <dbReference type="NCBI Taxonomy" id="1033263"/>
    <lineage>
        <taxon>Eukaryota</taxon>
        <taxon>Fungi</taxon>
        <taxon>Dikarya</taxon>
        <taxon>Basidiomycota</taxon>
        <taxon>Agaricomycotina</taxon>
        <taxon>Agaricomycetes</taxon>
        <taxon>Agaricomycetidae</taxon>
        <taxon>Agaricales</taxon>
        <taxon>Marasmiineae</taxon>
        <taxon>Mycenaceae</taxon>
        <taxon>Mycena</taxon>
    </lineage>
</organism>